<comment type="caution">
    <text evidence="2">The sequence shown here is derived from an EMBL/GenBank/DDBJ whole genome shotgun (WGS) entry which is preliminary data.</text>
</comment>
<dbReference type="Pfam" id="PF10972">
    <property type="entry name" value="CsiV"/>
    <property type="match status" value="1"/>
</dbReference>
<evidence type="ECO:0000256" key="1">
    <source>
        <dbReference type="SAM" id="SignalP"/>
    </source>
</evidence>
<feature type="signal peptide" evidence="1">
    <location>
        <begin position="1"/>
        <end position="37"/>
    </location>
</feature>
<dbReference type="EMBL" id="JAVDDT010000001">
    <property type="protein sequence ID" value="MDQ2068270.1"/>
    <property type="molecule type" value="Genomic_DNA"/>
</dbReference>
<keyword evidence="3" id="KW-1185">Reference proteome</keyword>
<protein>
    <submittedName>
        <fullName evidence="2">CsiV family protein</fullName>
    </submittedName>
</protein>
<organism evidence="2 3">
    <name type="scientific">Natronospira bacteriovora</name>
    <dbReference type="NCBI Taxonomy" id="3069753"/>
    <lineage>
        <taxon>Bacteria</taxon>
        <taxon>Pseudomonadati</taxon>
        <taxon>Pseudomonadota</taxon>
        <taxon>Gammaproteobacteria</taxon>
        <taxon>Natronospirales</taxon>
        <taxon>Natronospiraceae</taxon>
        <taxon>Natronospira</taxon>
    </lineage>
</organism>
<proteinExistence type="predicted"/>
<evidence type="ECO:0000313" key="3">
    <source>
        <dbReference type="Proteomes" id="UP001239019"/>
    </source>
</evidence>
<accession>A0ABU0W2P0</accession>
<feature type="chain" id="PRO_5046195366" evidence="1">
    <location>
        <begin position="38"/>
        <end position="287"/>
    </location>
</feature>
<keyword evidence="1" id="KW-0732">Signal</keyword>
<evidence type="ECO:0000313" key="2">
    <source>
        <dbReference type="EMBL" id="MDQ2068270.1"/>
    </source>
</evidence>
<sequence>MHSCARNAPDTVSGNRPGWFLLALLICSGMTTPLALAADDAADEQNGPRLSVEFIVFERSNNAGHEEERWPARPGLPAIHEAVELDSDPARELRLERRSSDLQLNRAAERLGDSRDYRVLRHERWVFPERERQESPLIRLQLDERPAGEATTADDGEPRRRVFADEHLLDQPDQDRDEAAERIRVSQPLDGTLRVFRNRYFHVSADLIFNPVEDATPSPAEQARQRLHRLEALLAGQISFEEYQQEEESEPFPGYRLNESRRVRLGQLHYLDHPRFGVLLRIDREQD</sequence>
<dbReference type="RefSeq" id="WP_306726754.1">
    <property type="nucleotide sequence ID" value="NZ_JAVDDT010000001.1"/>
</dbReference>
<dbReference type="Proteomes" id="UP001239019">
    <property type="component" value="Unassembled WGS sequence"/>
</dbReference>
<reference evidence="2 3" key="1">
    <citation type="submission" date="2023-08" db="EMBL/GenBank/DDBJ databases">
        <title>Whole-genome sequencing of halo(alkali)philic microorganisms from hypersaline lakes.</title>
        <authorList>
            <person name="Sorokin D.Y."/>
            <person name="Abbas B."/>
            <person name="Merkel A.Y."/>
        </authorList>
    </citation>
    <scope>NUCLEOTIDE SEQUENCE [LARGE SCALE GENOMIC DNA]</scope>
    <source>
        <strain evidence="2 3">AB-CW4</strain>
    </source>
</reference>
<name>A0ABU0W2P0_9GAMM</name>
<dbReference type="InterPro" id="IPR021241">
    <property type="entry name" value="CsiV"/>
</dbReference>
<gene>
    <name evidence="2" type="ORF">RBH19_00095</name>
</gene>